<evidence type="ECO:0000256" key="3">
    <source>
        <dbReference type="ARBA" id="ARBA00022771"/>
    </source>
</evidence>
<keyword evidence="3" id="KW-0862">Zinc</keyword>
<reference evidence="7" key="1">
    <citation type="submission" date="2024-07" db="EMBL/GenBank/DDBJ databases">
        <title>Two chromosome-level genome assemblies of Korean endemic species Abeliophyllum distichum and Forsythia ovata (Oleaceae).</title>
        <authorList>
            <person name="Jang H."/>
        </authorList>
    </citation>
    <scope>NUCLEOTIDE SEQUENCE [LARGE SCALE GENOMIC DNA]</scope>
</reference>
<dbReference type="PROSITE" id="PS51795">
    <property type="entry name" value="ZF_FLZ"/>
    <property type="match status" value="1"/>
</dbReference>
<evidence type="ECO:0000256" key="1">
    <source>
        <dbReference type="ARBA" id="ARBA00009374"/>
    </source>
</evidence>
<evidence type="ECO:0000313" key="7">
    <source>
        <dbReference type="Proteomes" id="UP001604277"/>
    </source>
</evidence>
<protein>
    <recommendedName>
        <fullName evidence="5">FLZ-type domain-containing protein</fullName>
    </recommendedName>
</protein>
<comment type="caution">
    <text evidence="6">The sequence shown here is derived from an EMBL/GenBank/DDBJ whole genome shotgun (WGS) entry which is preliminary data.</text>
</comment>
<evidence type="ECO:0000256" key="4">
    <source>
        <dbReference type="PROSITE-ProRule" id="PRU01131"/>
    </source>
</evidence>
<sequence length="223" mass="25052">MKPTIDNKSKSILRSLVSGNRFEQKKYDFGGVGLGIVAALDKSCECGLALCSRNLSRSDPVPVNSPTNLSRFRGRLEELENESLEDYTIVTCHGPNKTYTKVYFDGDEYGRRGDDRTPFRIQQNIKSKRTSVFDISPPGSLEVAGFPSSDFLNSCHMCQKKLHGKDIYMYRGEKAFCSEECRYRQMAMDERKENCSSEASTSLDVSKSPYTNDNIFSTGILAI</sequence>
<evidence type="ECO:0000259" key="5">
    <source>
        <dbReference type="PROSITE" id="PS51795"/>
    </source>
</evidence>
<dbReference type="InterPro" id="IPR007650">
    <property type="entry name" value="Zf-FLZ_dom"/>
</dbReference>
<dbReference type="Proteomes" id="UP001604277">
    <property type="component" value="Unassembled WGS sequence"/>
</dbReference>
<dbReference type="Pfam" id="PF04570">
    <property type="entry name" value="zf-FLZ"/>
    <property type="match status" value="1"/>
</dbReference>
<dbReference type="PANTHER" id="PTHR47208:SF5">
    <property type="entry name" value="FCS-LIKE ZINC FINGER 12-RELATED"/>
    <property type="match status" value="1"/>
</dbReference>
<evidence type="ECO:0000313" key="6">
    <source>
        <dbReference type="EMBL" id="KAL2553988.1"/>
    </source>
</evidence>
<name>A0ABD1WZ77_9LAMI</name>
<dbReference type="EMBL" id="JBFOLJ010000002">
    <property type="protein sequence ID" value="KAL2553988.1"/>
    <property type="molecule type" value="Genomic_DNA"/>
</dbReference>
<dbReference type="InterPro" id="IPR044604">
    <property type="entry name" value="FLZ12/13/14"/>
</dbReference>
<dbReference type="AlphaFoldDB" id="A0ABD1WZ77"/>
<dbReference type="PANTHER" id="PTHR47208">
    <property type="entry name" value="OS02G0174800 PROTEIN"/>
    <property type="match status" value="1"/>
</dbReference>
<keyword evidence="7" id="KW-1185">Reference proteome</keyword>
<gene>
    <name evidence="6" type="ORF">Fot_07607</name>
</gene>
<feature type="zinc finger region" description="FLZ-type" evidence="4">
    <location>
        <begin position="150"/>
        <end position="193"/>
    </location>
</feature>
<keyword evidence="2" id="KW-0479">Metal-binding</keyword>
<proteinExistence type="inferred from homology"/>
<evidence type="ECO:0000256" key="2">
    <source>
        <dbReference type="ARBA" id="ARBA00022723"/>
    </source>
</evidence>
<accession>A0ABD1WZ77</accession>
<organism evidence="6 7">
    <name type="scientific">Forsythia ovata</name>
    <dbReference type="NCBI Taxonomy" id="205694"/>
    <lineage>
        <taxon>Eukaryota</taxon>
        <taxon>Viridiplantae</taxon>
        <taxon>Streptophyta</taxon>
        <taxon>Embryophyta</taxon>
        <taxon>Tracheophyta</taxon>
        <taxon>Spermatophyta</taxon>
        <taxon>Magnoliopsida</taxon>
        <taxon>eudicotyledons</taxon>
        <taxon>Gunneridae</taxon>
        <taxon>Pentapetalae</taxon>
        <taxon>asterids</taxon>
        <taxon>lamiids</taxon>
        <taxon>Lamiales</taxon>
        <taxon>Oleaceae</taxon>
        <taxon>Forsythieae</taxon>
        <taxon>Forsythia</taxon>
    </lineage>
</organism>
<feature type="domain" description="FLZ-type" evidence="5">
    <location>
        <begin position="150"/>
        <end position="193"/>
    </location>
</feature>
<keyword evidence="3" id="KW-0863">Zinc-finger</keyword>
<comment type="similarity">
    <text evidence="1">Belongs to the FLZ family.</text>
</comment>
<dbReference type="GO" id="GO:0008270">
    <property type="term" value="F:zinc ion binding"/>
    <property type="evidence" value="ECO:0007669"/>
    <property type="project" value="UniProtKB-KW"/>
</dbReference>